<evidence type="ECO:0000313" key="2">
    <source>
        <dbReference type="EMBL" id="PHM36874.1"/>
    </source>
</evidence>
<dbReference type="Proteomes" id="UP000224871">
    <property type="component" value="Unassembled WGS sequence"/>
</dbReference>
<feature type="signal peptide" evidence="1">
    <location>
        <begin position="1"/>
        <end position="23"/>
    </location>
</feature>
<feature type="chain" id="PRO_5012387751" evidence="1">
    <location>
        <begin position="24"/>
        <end position="107"/>
    </location>
</feature>
<dbReference type="EMBL" id="NIBU01000011">
    <property type="protein sequence ID" value="PHM36874.1"/>
    <property type="molecule type" value="Genomic_DNA"/>
</dbReference>
<reference evidence="4" key="2">
    <citation type="submission" date="2016-12" db="EMBL/GenBank/DDBJ databases">
        <authorList>
            <person name="Gaudriault S."/>
        </authorList>
    </citation>
    <scope>NUCLEOTIDE SEQUENCE [LARGE SCALE GENOMIC DNA]</scope>
    <source>
        <strain evidence="4">HGB1681 (deposited as PTA-6826 in the American Type Culture Collection)</strain>
    </source>
</reference>
<reference evidence="3" key="1">
    <citation type="submission" date="2016-12" db="EMBL/GenBank/DDBJ databases">
        <authorList>
            <person name="Song W.-J."/>
            <person name="Kurnit D.M."/>
        </authorList>
    </citation>
    <scope>NUCLEOTIDE SEQUENCE [LARGE SCALE GENOMIC DNA]</scope>
    <source>
        <strain evidence="3">HGB1681</strain>
    </source>
</reference>
<dbReference type="Proteomes" id="UP000196435">
    <property type="component" value="Unassembled WGS sequence"/>
</dbReference>
<reference evidence="2 5" key="3">
    <citation type="journal article" date="2017" name="Nat. Microbiol.">
        <title>Natural product diversity associated with the nematode symbionts Photorhabdus and Xenorhabdus.</title>
        <authorList>
            <person name="Tobias N.J."/>
            <person name="Wolff H."/>
            <person name="Djahanschiri B."/>
            <person name="Grundmann F."/>
            <person name="Kronenwerth M."/>
            <person name="Shi Y.M."/>
            <person name="Simonyi S."/>
            <person name="Grun P."/>
            <person name="Shapiro-Ilan D."/>
            <person name="Pidot S.J."/>
            <person name="Stinear T.P."/>
            <person name="Ebersberger I."/>
            <person name="Bode H.B."/>
        </authorList>
    </citation>
    <scope>NUCLEOTIDE SEQUENCE [LARGE SCALE GENOMIC DNA]</scope>
    <source>
        <strain evidence="2 5">DSM 16336</strain>
    </source>
</reference>
<dbReference type="AlphaFoldDB" id="A0A1N6MTN8"/>
<dbReference type="RefSeq" id="WP_143706541.1">
    <property type="nucleotide sequence ID" value="NZ_CAWNQC010000013.1"/>
</dbReference>
<organism evidence="3 4">
    <name type="scientific">Xenorhabdus innexi</name>
    <dbReference type="NCBI Taxonomy" id="290109"/>
    <lineage>
        <taxon>Bacteria</taxon>
        <taxon>Pseudomonadati</taxon>
        <taxon>Pseudomonadota</taxon>
        <taxon>Gammaproteobacteria</taxon>
        <taxon>Enterobacterales</taxon>
        <taxon>Morganellaceae</taxon>
        <taxon>Xenorhabdus</taxon>
    </lineage>
</organism>
<accession>A0A1N6MTN8</accession>
<keyword evidence="5" id="KW-1185">Reference proteome</keyword>
<sequence length="107" mass="11598">MKYSLILSCIVLLTTLSIGSSYAWTCPNDNKGYIGSIHYSNSAYAPTFTLAGHSGNWMQLSPGYGLNSDYGRALFTMLLTAKSSGIQVEIVCNNGTVNELYLLDLDS</sequence>
<evidence type="ECO:0000256" key="1">
    <source>
        <dbReference type="SAM" id="SignalP"/>
    </source>
</evidence>
<gene>
    <name evidence="2" type="ORF">Xinn_01408</name>
    <name evidence="3" type="ORF">XIS1_1390008</name>
</gene>
<protein>
    <submittedName>
        <fullName evidence="3">Uncharacterized protein</fullName>
    </submittedName>
</protein>
<evidence type="ECO:0000313" key="4">
    <source>
        <dbReference type="Proteomes" id="UP000196435"/>
    </source>
</evidence>
<dbReference type="OrthoDB" id="9910487at2"/>
<name>A0A1N6MTN8_9GAMM</name>
<evidence type="ECO:0000313" key="5">
    <source>
        <dbReference type="Proteomes" id="UP000224871"/>
    </source>
</evidence>
<proteinExistence type="predicted"/>
<keyword evidence="1" id="KW-0732">Signal</keyword>
<evidence type="ECO:0000313" key="3">
    <source>
        <dbReference type="EMBL" id="SIP72235.1"/>
    </source>
</evidence>
<dbReference type="EMBL" id="FTLG01000045">
    <property type="protein sequence ID" value="SIP72235.1"/>
    <property type="molecule type" value="Genomic_DNA"/>
</dbReference>